<gene>
    <name evidence="2" type="ORF">C922_05471</name>
</gene>
<evidence type="ECO:0000256" key="1">
    <source>
        <dbReference type="SAM" id="MobiDB-lite"/>
    </source>
</evidence>
<sequence>MKPNRQISIWGNEAAKPLKPEGCHTTGHRIKNINLLGSRGKVRDKRGSVKPADIPRKNPEEDRNPKRNPLKQQWHPIKVPGSQSSETVKETEKYSQQGGKMKRRRT</sequence>
<dbReference type="AlphaFoldDB" id="W7AFR9"/>
<evidence type="ECO:0000313" key="2">
    <source>
        <dbReference type="EMBL" id="EUD64141.1"/>
    </source>
</evidence>
<evidence type="ECO:0000313" key="3">
    <source>
        <dbReference type="Proteomes" id="UP000030640"/>
    </source>
</evidence>
<organism evidence="2 3">
    <name type="scientific">Plasmodium inui San Antonio 1</name>
    <dbReference type="NCBI Taxonomy" id="1237626"/>
    <lineage>
        <taxon>Eukaryota</taxon>
        <taxon>Sar</taxon>
        <taxon>Alveolata</taxon>
        <taxon>Apicomplexa</taxon>
        <taxon>Aconoidasida</taxon>
        <taxon>Haemosporida</taxon>
        <taxon>Plasmodiidae</taxon>
        <taxon>Plasmodium</taxon>
        <taxon>Plasmodium (Plasmodium)</taxon>
    </lineage>
</organism>
<dbReference type="EMBL" id="KI965537">
    <property type="protein sequence ID" value="EUD64141.1"/>
    <property type="molecule type" value="Genomic_DNA"/>
</dbReference>
<dbReference type="VEuPathDB" id="PlasmoDB:C922_05471"/>
<reference evidence="2 3" key="1">
    <citation type="submission" date="2013-02" db="EMBL/GenBank/DDBJ databases">
        <title>The Genome Sequence of Plasmodium inui San Antonio 1.</title>
        <authorList>
            <consortium name="The Broad Institute Genome Sequencing Platform"/>
            <consortium name="The Broad Institute Genome Sequencing Center for Infectious Disease"/>
            <person name="Neafsey D."/>
            <person name="Cheeseman I."/>
            <person name="Volkman S."/>
            <person name="Adams J."/>
            <person name="Walker B."/>
            <person name="Young S.K."/>
            <person name="Zeng Q."/>
            <person name="Gargeya S."/>
            <person name="Fitzgerald M."/>
            <person name="Haas B."/>
            <person name="Abouelleil A."/>
            <person name="Alvarado L."/>
            <person name="Arachchi H.M."/>
            <person name="Berlin A.M."/>
            <person name="Chapman S.B."/>
            <person name="Dewar J."/>
            <person name="Goldberg J."/>
            <person name="Griggs A."/>
            <person name="Gujja S."/>
            <person name="Hansen M."/>
            <person name="Howarth C."/>
            <person name="Imamovic A."/>
            <person name="Larimer J."/>
            <person name="McCowan C."/>
            <person name="Murphy C."/>
            <person name="Neiman D."/>
            <person name="Pearson M."/>
            <person name="Priest M."/>
            <person name="Roberts A."/>
            <person name="Saif S."/>
            <person name="Shea T."/>
            <person name="Sisk P."/>
            <person name="Sykes S."/>
            <person name="Wortman J."/>
            <person name="Nusbaum C."/>
            <person name="Birren B."/>
        </authorList>
    </citation>
    <scope>NUCLEOTIDE SEQUENCE [LARGE SCALE GENOMIC DNA]</scope>
    <source>
        <strain evidence="2 3">San Antonio 1</strain>
    </source>
</reference>
<dbReference type="GeneID" id="20040745"/>
<protein>
    <submittedName>
        <fullName evidence="2">Uncharacterized protein</fullName>
    </submittedName>
</protein>
<dbReference type="Proteomes" id="UP000030640">
    <property type="component" value="Unassembled WGS sequence"/>
</dbReference>
<accession>W7AFR9</accession>
<keyword evidence="3" id="KW-1185">Reference proteome</keyword>
<name>W7AFR9_9APIC</name>
<feature type="region of interest" description="Disordered" evidence="1">
    <location>
        <begin position="1"/>
        <end position="106"/>
    </location>
</feature>
<dbReference type="RefSeq" id="XP_008819264.1">
    <property type="nucleotide sequence ID" value="XM_008821042.1"/>
</dbReference>
<proteinExistence type="predicted"/>
<feature type="compositionally biased region" description="Basic and acidic residues" evidence="1">
    <location>
        <begin position="53"/>
        <end position="65"/>
    </location>
</feature>